<gene>
    <name evidence="2" type="ORF">PISL3812_06413</name>
</gene>
<keyword evidence="3" id="KW-1185">Reference proteome</keyword>
<dbReference type="Gene3D" id="3.90.1300.10">
    <property type="entry name" value="Amidase signature (AS) domain"/>
    <property type="match status" value="1"/>
</dbReference>
<dbReference type="STRING" id="28573.A0A0U1M1E3"/>
<proteinExistence type="predicted"/>
<dbReference type="OMA" id="TEFAYFE"/>
<dbReference type="OrthoDB" id="6428749at2759"/>
<evidence type="ECO:0000259" key="1">
    <source>
        <dbReference type="Pfam" id="PF01425"/>
    </source>
</evidence>
<dbReference type="EMBL" id="CVMT01000006">
    <property type="protein sequence ID" value="CRG89377.1"/>
    <property type="molecule type" value="Genomic_DNA"/>
</dbReference>
<evidence type="ECO:0000313" key="2">
    <source>
        <dbReference type="EMBL" id="CRG89377.1"/>
    </source>
</evidence>
<reference evidence="2 3" key="1">
    <citation type="submission" date="2015-04" db="EMBL/GenBank/DDBJ databases">
        <authorList>
            <person name="Syromyatnikov M.Y."/>
            <person name="Popov V.N."/>
        </authorList>
    </citation>
    <scope>NUCLEOTIDE SEQUENCE [LARGE SCALE GENOMIC DNA]</scope>
    <source>
        <strain evidence="2">WF-38-12</strain>
    </source>
</reference>
<dbReference type="Proteomes" id="UP000054383">
    <property type="component" value="Unassembled WGS sequence"/>
</dbReference>
<feature type="domain" description="Amidase" evidence="1">
    <location>
        <begin position="29"/>
        <end position="422"/>
    </location>
</feature>
<protein>
    <recommendedName>
        <fullName evidence="1">Amidase domain-containing protein</fullName>
    </recommendedName>
</protein>
<dbReference type="GO" id="GO:0003824">
    <property type="term" value="F:catalytic activity"/>
    <property type="evidence" value="ECO:0007669"/>
    <property type="project" value="InterPro"/>
</dbReference>
<organism evidence="2 3">
    <name type="scientific">Talaromyces islandicus</name>
    <name type="common">Penicillium islandicum</name>
    <dbReference type="NCBI Taxonomy" id="28573"/>
    <lineage>
        <taxon>Eukaryota</taxon>
        <taxon>Fungi</taxon>
        <taxon>Dikarya</taxon>
        <taxon>Ascomycota</taxon>
        <taxon>Pezizomycotina</taxon>
        <taxon>Eurotiomycetes</taxon>
        <taxon>Eurotiomycetidae</taxon>
        <taxon>Eurotiales</taxon>
        <taxon>Trichocomaceae</taxon>
        <taxon>Talaromyces</taxon>
        <taxon>Talaromyces sect. Islandici</taxon>
    </lineage>
</organism>
<dbReference type="InterPro" id="IPR023631">
    <property type="entry name" value="Amidase_dom"/>
</dbReference>
<name>A0A0U1M1E3_TALIS</name>
<dbReference type="PANTHER" id="PTHR11895:SF151">
    <property type="entry name" value="GLUTAMYL-TRNA(GLN) AMIDOTRANSFERASE SUBUNIT A"/>
    <property type="match status" value="1"/>
</dbReference>
<sequence length="442" mass="47841">MSVDLHRLPACQAALSLENDQLRVEQYAKALLARIAARNPEVHAWAYIDHEFVLNQARTLDKIPVEKRGPLHGIPVAIKDIALTKDMPTRYNSDIYRGTTASSVDAACVATLRASGALLLGKTHTTEFAATTEGGPCVNPHNAKHTPGGSSSGSAAAVADFQAPLALGTQTGGSVVRPASYTGIYGFKPTWGAISREGLAQYSITCDTAGFFARDIDDFKLLAKAFDLEDIPSKKFQLLGAKIGFLRTHVWDLAPAGPGLQGAWVKAKDLLTKHGANVEEIEWPDADFEKLTKWHWAIMNGEGRSAFYGHYQLDKKSLASLIVSHVENKDNISRVNFLEALDGSACLRPIWDSFSTQYDAIITPSVPDIAPEGLQFTGDARFCQAWSLLHAPCLNLPGFAGGKGLPIGLTLVAGRFHDRQMLETGKIIGDIFEKEGGFDSKL</sequence>
<dbReference type="InterPro" id="IPR000120">
    <property type="entry name" value="Amidase"/>
</dbReference>
<dbReference type="InterPro" id="IPR036928">
    <property type="entry name" value="AS_sf"/>
</dbReference>
<dbReference type="AlphaFoldDB" id="A0A0U1M1E3"/>
<dbReference type="Pfam" id="PF01425">
    <property type="entry name" value="Amidase"/>
    <property type="match status" value="1"/>
</dbReference>
<dbReference type="SUPFAM" id="SSF75304">
    <property type="entry name" value="Amidase signature (AS) enzymes"/>
    <property type="match status" value="1"/>
</dbReference>
<dbReference type="PANTHER" id="PTHR11895">
    <property type="entry name" value="TRANSAMIDASE"/>
    <property type="match status" value="1"/>
</dbReference>
<evidence type="ECO:0000313" key="3">
    <source>
        <dbReference type="Proteomes" id="UP000054383"/>
    </source>
</evidence>
<accession>A0A0U1M1E3</accession>